<dbReference type="InterPro" id="IPR057326">
    <property type="entry name" value="KR_dom"/>
</dbReference>
<comment type="similarity">
    <text evidence="1 3">Belongs to the short-chain dehydrogenases/reductases (SDR) family.</text>
</comment>
<dbReference type="PRINTS" id="PR00081">
    <property type="entry name" value="GDHRDH"/>
</dbReference>
<evidence type="ECO:0000256" key="3">
    <source>
        <dbReference type="RuleBase" id="RU000363"/>
    </source>
</evidence>
<dbReference type="PANTHER" id="PTHR44169:SF6">
    <property type="entry name" value="NADPH-DEPENDENT 1-ACYLDIHYDROXYACETONE PHOSPHATE REDUCTASE"/>
    <property type="match status" value="1"/>
</dbReference>
<dbReference type="InterPro" id="IPR036291">
    <property type="entry name" value="NAD(P)-bd_dom_sf"/>
</dbReference>
<keyword evidence="2" id="KW-0560">Oxidoreductase</keyword>
<gene>
    <name evidence="5" type="ORF">ALP84_04759</name>
</gene>
<proteinExistence type="inferred from homology"/>
<organism evidence="5 6">
    <name type="scientific">Pseudomonas cichorii</name>
    <dbReference type="NCBI Taxonomy" id="36746"/>
    <lineage>
        <taxon>Bacteria</taxon>
        <taxon>Pseudomonadati</taxon>
        <taxon>Pseudomonadota</taxon>
        <taxon>Gammaproteobacteria</taxon>
        <taxon>Pseudomonadales</taxon>
        <taxon>Pseudomonadaceae</taxon>
        <taxon>Pseudomonas</taxon>
    </lineage>
</organism>
<dbReference type="Pfam" id="PF00106">
    <property type="entry name" value="adh_short"/>
    <property type="match status" value="1"/>
</dbReference>
<sequence length="256" mass="27409">MDFTMNSTGNTILVTGSTSGIGLGLALGLHKAGNTVIIAGRRKALLDKIVSEHPGIESVVLDVCDPQSIQRTSEALAISHPNLNVLINNAGIMHWEDLTAPQDLSTAEDIVTTNLLGTIRMVYAFIPQLIKQPKATIINVSSALAFVPLPATPTYSATKAAVHSFTQSLRVQLESSSVEVIELAPPGVRTTLLGQENDEHAMPLDEFLNEIFDLLKVTPTPSELVVERAKPLRFAEASGSHADVLKMLSGYKPPAE</sequence>
<reference evidence="5 6" key="1">
    <citation type="submission" date="2018-08" db="EMBL/GenBank/DDBJ databases">
        <title>Recombination of ecologically and evolutionarily significant loci maintains genetic cohesion in the Pseudomonas syringae species complex.</title>
        <authorList>
            <person name="Dillon M."/>
            <person name="Thakur S."/>
            <person name="Almeida R.N.D."/>
            <person name="Weir B.S."/>
            <person name="Guttman D.S."/>
        </authorList>
    </citation>
    <scope>NUCLEOTIDE SEQUENCE [LARGE SCALE GENOMIC DNA]</scope>
    <source>
        <strain evidence="5 6">ICMP 6917</strain>
    </source>
</reference>
<evidence type="ECO:0000256" key="2">
    <source>
        <dbReference type="ARBA" id="ARBA00023002"/>
    </source>
</evidence>
<dbReference type="Proteomes" id="UP000278332">
    <property type="component" value="Unassembled WGS sequence"/>
</dbReference>
<evidence type="ECO:0000259" key="4">
    <source>
        <dbReference type="SMART" id="SM00822"/>
    </source>
</evidence>
<dbReference type="PANTHER" id="PTHR44169">
    <property type="entry name" value="NADPH-DEPENDENT 1-ACYLDIHYDROXYACETONE PHOSPHATE REDUCTASE"/>
    <property type="match status" value="1"/>
</dbReference>
<evidence type="ECO:0000313" key="5">
    <source>
        <dbReference type="EMBL" id="RMR50259.1"/>
    </source>
</evidence>
<dbReference type="InterPro" id="IPR020904">
    <property type="entry name" value="Sc_DH/Rdtase_CS"/>
</dbReference>
<dbReference type="SUPFAM" id="SSF51735">
    <property type="entry name" value="NAD(P)-binding Rossmann-fold domains"/>
    <property type="match status" value="1"/>
</dbReference>
<dbReference type="InterPro" id="IPR002347">
    <property type="entry name" value="SDR_fam"/>
</dbReference>
<dbReference type="SMART" id="SM00822">
    <property type="entry name" value="PKS_KR"/>
    <property type="match status" value="1"/>
</dbReference>
<dbReference type="Gene3D" id="3.40.50.720">
    <property type="entry name" value="NAD(P)-binding Rossmann-like Domain"/>
    <property type="match status" value="1"/>
</dbReference>
<comment type="caution">
    <text evidence="5">The sequence shown here is derived from an EMBL/GenBank/DDBJ whole genome shotgun (WGS) entry which is preliminary data.</text>
</comment>
<dbReference type="PRINTS" id="PR00080">
    <property type="entry name" value="SDRFAMILY"/>
</dbReference>
<evidence type="ECO:0000256" key="1">
    <source>
        <dbReference type="ARBA" id="ARBA00006484"/>
    </source>
</evidence>
<protein>
    <submittedName>
        <fullName evidence="5">Short-chain dehydrogenase/reductase SDR</fullName>
    </submittedName>
</protein>
<evidence type="ECO:0000313" key="6">
    <source>
        <dbReference type="Proteomes" id="UP000278332"/>
    </source>
</evidence>
<dbReference type="AlphaFoldDB" id="A0A3M4VG05"/>
<name>A0A3M4VG05_PSECI</name>
<dbReference type="PROSITE" id="PS00061">
    <property type="entry name" value="ADH_SHORT"/>
    <property type="match status" value="1"/>
</dbReference>
<dbReference type="EMBL" id="RBRY01000177">
    <property type="protein sequence ID" value="RMR50259.1"/>
    <property type="molecule type" value="Genomic_DNA"/>
</dbReference>
<feature type="domain" description="Ketoreductase" evidence="4">
    <location>
        <begin position="10"/>
        <end position="184"/>
    </location>
</feature>
<accession>A0A3M4VG05</accession>
<dbReference type="GO" id="GO:0016491">
    <property type="term" value="F:oxidoreductase activity"/>
    <property type="evidence" value="ECO:0007669"/>
    <property type="project" value="UniProtKB-KW"/>
</dbReference>